<evidence type="ECO:0008006" key="3">
    <source>
        <dbReference type="Google" id="ProtNLM"/>
    </source>
</evidence>
<dbReference type="RefSeq" id="WP_087274661.1">
    <property type="nucleotide sequence ID" value="NZ_JBJGBV010000044.1"/>
</dbReference>
<reference evidence="1 2" key="1">
    <citation type="journal article" date="2017" name="Syst. Appl. Microbiol.">
        <title>Pseudomonas caspiana sp. nov., a citrus pathogen in the Pseudomonas syringae phylogenetic group.</title>
        <authorList>
            <person name="Busquets A."/>
            <person name="Gomila M."/>
            <person name="Beiki F."/>
            <person name="Mulet M."/>
            <person name="Rahimian H."/>
            <person name="Garcia-Valdes E."/>
            <person name="Lalucat J."/>
        </authorList>
    </citation>
    <scope>NUCLEOTIDE SEQUENCE [LARGE SCALE GENOMIC DNA]</scope>
    <source>
        <strain evidence="1 2">FBF102</strain>
    </source>
</reference>
<keyword evidence="2" id="KW-1185">Reference proteome</keyword>
<dbReference type="AlphaFoldDB" id="A0A1Y3NT19"/>
<protein>
    <recommendedName>
        <fullName evidence="3">Nucleoside 2-deoxyribosyltransferase</fullName>
    </recommendedName>
</protein>
<gene>
    <name evidence="1" type="ORF">AUC60_26845</name>
</gene>
<accession>A0A1Y3NT19</accession>
<evidence type="ECO:0000313" key="1">
    <source>
        <dbReference type="EMBL" id="OUM70770.1"/>
    </source>
</evidence>
<dbReference type="OrthoDB" id="9833827at2"/>
<dbReference type="EMBL" id="LOHF01000045">
    <property type="protein sequence ID" value="OUM70770.1"/>
    <property type="molecule type" value="Genomic_DNA"/>
</dbReference>
<dbReference type="Proteomes" id="UP000195440">
    <property type="component" value="Unassembled WGS sequence"/>
</dbReference>
<proteinExistence type="predicted"/>
<name>A0A1Y3NT19_9PSED</name>
<evidence type="ECO:0000313" key="2">
    <source>
        <dbReference type="Proteomes" id="UP000195440"/>
    </source>
</evidence>
<sequence>MSNDKACIVFTTGLDQKAQEVSQQLNKRGFDVCMAKAEQEEVEAAQAAQPVSEEIQSCIDNAVISIFLVPEEGYECLEGAAGHAVACGKTIVAIAENVESLPQVFDDHASSVLTIDSPRLSDVIQGNQVWERADGSPSAERKIDRVKCQ</sequence>
<comment type="caution">
    <text evidence="1">The sequence shown here is derived from an EMBL/GenBank/DDBJ whole genome shotgun (WGS) entry which is preliminary data.</text>
</comment>
<organism evidence="1 2">
    <name type="scientific">Pseudomonas caspiana</name>
    <dbReference type="NCBI Taxonomy" id="1451454"/>
    <lineage>
        <taxon>Bacteria</taxon>
        <taxon>Pseudomonadati</taxon>
        <taxon>Pseudomonadota</taxon>
        <taxon>Gammaproteobacteria</taxon>
        <taxon>Pseudomonadales</taxon>
        <taxon>Pseudomonadaceae</taxon>
        <taxon>Pseudomonas</taxon>
    </lineage>
</organism>